<dbReference type="InParanoid" id="A0A0D0DQW3"/>
<reference evidence="3 4" key="1">
    <citation type="submission" date="2014-04" db="EMBL/GenBank/DDBJ databases">
        <authorList>
            <consortium name="DOE Joint Genome Institute"/>
            <person name="Kuo A."/>
            <person name="Kohler A."/>
            <person name="Jargeat P."/>
            <person name="Nagy L.G."/>
            <person name="Floudas D."/>
            <person name="Copeland A."/>
            <person name="Barry K.W."/>
            <person name="Cichocki N."/>
            <person name="Veneault-Fourrey C."/>
            <person name="LaButti K."/>
            <person name="Lindquist E.A."/>
            <person name="Lipzen A."/>
            <person name="Lundell T."/>
            <person name="Morin E."/>
            <person name="Murat C."/>
            <person name="Sun H."/>
            <person name="Tunlid A."/>
            <person name="Henrissat B."/>
            <person name="Grigoriev I.V."/>
            <person name="Hibbett D.S."/>
            <person name="Martin F."/>
            <person name="Nordberg H.P."/>
            <person name="Cantor M.N."/>
            <person name="Hua S.X."/>
        </authorList>
    </citation>
    <scope>NUCLEOTIDE SEQUENCE [LARGE SCALE GENOMIC DNA]</scope>
    <source>
        <strain evidence="3 4">Ve08.2h10</strain>
    </source>
</reference>
<dbReference type="Proteomes" id="UP000054538">
    <property type="component" value="Unassembled WGS sequence"/>
</dbReference>
<keyword evidence="4" id="KW-1185">Reference proteome</keyword>
<feature type="compositionally biased region" description="Polar residues" evidence="2">
    <location>
        <begin position="37"/>
        <end position="48"/>
    </location>
</feature>
<feature type="coiled-coil region" evidence="1">
    <location>
        <begin position="203"/>
        <end position="262"/>
    </location>
</feature>
<feature type="compositionally biased region" description="Basic and acidic residues" evidence="2">
    <location>
        <begin position="895"/>
        <end position="904"/>
    </location>
</feature>
<dbReference type="STRING" id="930991.A0A0D0DQW3"/>
<proteinExistence type="predicted"/>
<reference evidence="4" key="2">
    <citation type="submission" date="2015-01" db="EMBL/GenBank/DDBJ databases">
        <title>Evolutionary Origins and Diversification of the Mycorrhizal Mutualists.</title>
        <authorList>
            <consortium name="DOE Joint Genome Institute"/>
            <consortium name="Mycorrhizal Genomics Consortium"/>
            <person name="Kohler A."/>
            <person name="Kuo A."/>
            <person name="Nagy L.G."/>
            <person name="Floudas D."/>
            <person name="Copeland A."/>
            <person name="Barry K.W."/>
            <person name="Cichocki N."/>
            <person name="Veneault-Fourrey C."/>
            <person name="LaButti K."/>
            <person name="Lindquist E.A."/>
            <person name="Lipzen A."/>
            <person name="Lundell T."/>
            <person name="Morin E."/>
            <person name="Murat C."/>
            <person name="Riley R."/>
            <person name="Ohm R."/>
            <person name="Sun H."/>
            <person name="Tunlid A."/>
            <person name="Henrissat B."/>
            <person name="Grigoriev I.V."/>
            <person name="Hibbett D.S."/>
            <person name="Martin F."/>
        </authorList>
    </citation>
    <scope>NUCLEOTIDE SEQUENCE [LARGE SCALE GENOMIC DNA]</scope>
    <source>
        <strain evidence="4">Ve08.2h10</strain>
    </source>
</reference>
<keyword evidence="1" id="KW-0175">Coiled coil</keyword>
<gene>
    <name evidence="3" type="ORF">PAXRUDRAFT_25655</name>
</gene>
<accession>A0A0D0DQW3</accession>
<feature type="region of interest" description="Disordered" evidence="2">
    <location>
        <begin position="1"/>
        <end position="48"/>
    </location>
</feature>
<protein>
    <submittedName>
        <fullName evidence="3">Uncharacterized protein</fullName>
    </submittedName>
</protein>
<organism evidence="3 4">
    <name type="scientific">Paxillus rubicundulus Ve08.2h10</name>
    <dbReference type="NCBI Taxonomy" id="930991"/>
    <lineage>
        <taxon>Eukaryota</taxon>
        <taxon>Fungi</taxon>
        <taxon>Dikarya</taxon>
        <taxon>Basidiomycota</taxon>
        <taxon>Agaricomycotina</taxon>
        <taxon>Agaricomycetes</taxon>
        <taxon>Agaricomycetidae</taxon>
        <taxon>Boletales</taxon>
        <taxon>Paxilineae</taxon>
        <taxon>Paxillaceae</taxon>
        <taxon>Paxillus</taxon>
    </lineage>
</organism>
<dbReference type="EMBL" id="KN825066">
    <property type="protein sequence ID" value="KIK95068.1"/>
    <property type="molecule type" value="Genomic_DNA"/>
</dbReference>
<dbReference type="AlphaFoldDB" id="A0A0D0DQW3"/>
<feature type="region of interest" description="Disordered" evidence="2">
    <location>
        <begin position="880"/>
        <end position="926"/>
    </location>
</feature>
<feature type="compositionally biased region" description="Polar residues" evidence="2">
    <location>
        <begin position="8"/>
        <end position="20"/>
    </location>
</feature>
<feature type="coiled-coil region" evidence="1">
    <location>
        <begin position="679"/>
        <end position="706"/>
    </location>
</feature>
<evidence type="ECO:0000313" key="3">
    <source>
        <dbReference type="EMBL" id="KIK95068.1"/>
    </source>
</evidence>
<name>A0A0D0DQW3_9AGAM</name>
<evidence type="ECO:0000313" key="4">
    <source>
        <dbReference type="Proteomes" id="UP000054538"/>
    </source>
</evidence>
<sequence>MDKYSFPPYNQRSGQTSSSKQTDHDAKPVTFQFKLGTHQQPTKPASQGVSNFFLGLQTQPLGLTQSSNLSENTPQRGFDTSLQQSPFKLSSRYVEPHAHGTSAYVHHTPENADRKPRITGAGTLYRHVKDEPAEIEPNARSYPSSRASTRDFPQTVVKVKTEEPDAVDIFNALGGPESDDLFGPVSAKFRQLQKETTQQREYIANLESQLAAKNEEHTRLSRMLIQTESAHKQVTDRHAEALDRAMKNYSALKSEFDEFKLRSQSSSFIISEAKATMESLVALRDSTQLGLRDLESMFDDNGRLILSSETREVVHELRSELLKTQQVADLLRDKLHVMGTDLAEARARISELEGLTVGDRNSVESATLKLRQSVTRYLQEQKHESVQAVTNVYEMEQQLAHTQAGITSLQEVREENNTKLRALRHTIEFQEEHMKGLEARSQKADEELIRALNRGHELQGRLDSTKELEQNLMQQASRLLSERDETKEKLESTERQLIEVQNHEKSLSTEIAKALIERNVLADKLKVLNDMKRDIDLYREKYGESRISLKVLQERFDDQCVTLAATKESVGDLQEVLVESKRDICHLEEQKGILQAKLDQTDRGIEAKAESLMALQMELSRREGASQTLLGAERQRTNEALAQILEMKTRMESLLTEITQKDHRIQEMDKCLAAAEAPSTEREREVKALKGRISELEETEKRLLRRAVTITNRYEGNDLNDDEKELVALLMQKARAIHDREMVEKTNDIKRRDNIIKQHEARITQLEDGLARRIYDEPQSVSVEDGDEQGNSMTVGATKSLPDHQPETQGTGPSGASACANRGAADAIVNQLTSGPSSRSTGHTTFSKLCREDTDDIADFEEAKPQIRLANKRVMFADDVEEESSRPARRVKHSKGPEVERMVDKASVPALAPGTTKKRPGVTKRR</sequence>
<feature type="compositionally biased region" description="Basic residues" evidence="2">
    <location>
        <begin position="916"/>
        <end position="926"/>
    </location>
</feature>
<feature type="coiled-coil region" evidence="1">
    <location>
        <begin position="420"/>
        <end position="510"/>
    </location>
</feature>
<evidence type="ECO:0000256" key="1">
    <source>
        <dbReference type="SAM" id="Coils"/>
    </source>
</evidence>
<dbReference type="HOGENOM" id="CLU_315475_0_0_1"/>
<evidence type="ECO:0000256" key="2">
    <source>
        <dbReference type="SAM" id="MobiDB-lite"/>
    </source>
</evidence>
<dbReference type="OrthoDB" id="3246510at2759"/>
<feature type="region of interest" description="Disordered" evidence="2">
    <location>
        <begin position="780"/>
        <end position="816"/>
    </location>
</feature>